<feature type="compositionally biased region" description="Polar residues" evidence="1">
    <location>
        <begin position="21"/>
        <end position="45"/>
    </location>
</feature>
<organism evidence="3">
    <name type="scientific">Lotharella globosa</name>
    <dbReference type="NCBI Taxonomy" id="91324"/>
    <lineage>
        <taxon>Eukaryota</taxon>
        <taxon>Sar</taxon>
        <taxon>Rhizaria</taxon>
        <taxon>Cercozoa</taxon>
        <taxon>Chlorarachniophyceae</taxon>
        <taxon>Lotharella</taxon>
    </lineage>
</organism>
<sequence>MRSLVRRVSSSSHRAMKRLQPSPQWNNPQFMLSATETSGPASNTEGKLDFHHETAEPIGSDNATLNVSFHVFQTIDAPSLAGPVLRCMASCMCDEPASRHLAIRNGHHPKFLYPQWRSFLSPFMAQEGNYCVVAYDHGDEAVAAAFMYRDVCDELPEESKEALNHGLFRPFHDIMTNAKDKYSCLSKDTTPDNRGLCGELWMRATQRKYRHHGLSEELIGLTLKEMKHQGYEKAVIQSTGDFTKRAAEKNGFDVVVEIGYETFSFEGGFPFAGMEPPHTKYWVLEKDLS</sequence>
<feature type="compositionally biased region" description="Low complexity" evidence="1">
    <location>
        <begin position="1"/>
        <end position="13"/>
    </location>
</feature>
<dbReference type="EMBL" id="HBIV01019369">
    <property type="protein sequence ID" value="CAE0662402.1"/>
    <property type="molecule type" value="Transcribed_RNA"/>
</dbReference>
<evidence type="ECO:0000313" key="2">
    <source>
        <dbReference type="EMBL" id="CAE0662402.1"/>
    </source>
</evidence>
<dbReference type="EMBL" id="HBIV01019382">
    <property type="protein sequence ID" value="CAE0662415.1"/>
    <property type="molecule type" value="Transcribed_RNA"/>
</dbReference>
<dbReference type="InterPro" id="IPR016181">
    <property type="entry name" value="Acyl_CoA_acyltransferase"/>
</dbReference>
<dbReference type="EMBL" id="HBIV01019381">
    <property type="protein sequence ID" value="CAE0662414.1"/>
    <property type="molecule type" value="Transcribed_RNA"/>
</dbReference>
<dbReference type="EMBL" id="HBIV01019389">
    <property type="protein sequence ID" value="CAE0662422.1"/>
    <property type="molecule type" value="Transcribed_RNA"/>
</dbReference>
<accession>A0A6V3M5G6</accession>
<evidence type="ECO:0000256" key="1">
    <source>
        <dbReference type="SAM" id="MobiDB-lite"/>
    </source>
</evidence>
<proteinExistence type="predicted"/>
<evidence type="ECO:0000313" key="5">
    <source>
        <dbReference type="EMBL" id="CAE0662422.1"/>
    </source>
</evidence>
<evidence type="ECO:0000313" key="4">
    <source>
        <dbReference type="EMBL" id="CAE0662415.1"/>
    </source>
</evidence>
<reference evidence="3" key="1">
    <citation type="submission" date="2021-01" db="EMBL/GenBank/DDBJ databases">
        <authorList>
            <person name="Corre E."/>
            <person name="Pelletier E."/>
            <person name="Niang G."/>
            <person name="Scheremetjew M."/>
            <person name="Finn R."/>
            <person name="Kale V."/>
            <person name="Holt S."/>
            <person name="Cochrane G."/>
            <person name="Meng A."/>
            <person name="Brown T."/>
            <person name="Cohen L."/>
        </authorList>
    </citation>
    <scope>NUCLEOTIDE SEQUENCE</scope>
    <source>
        <strain evidence="3">CCCM811</strain>
    </source>
</reference>
<name>A0A6V3M5G6_9EUKA</name>
<evidence type="ECO:0000313" key="3">
    <source>
        <dbReference type="EMBL" id="CAE0662414.1"/>
    </source>
</evidence>
<protein>
    <recommendedName>
        <fullName evidence="6">N-acetyltransferase domain-containing protein</fullName>
    </recommendedName>
</protein>
<dbReference type="SUPFAM" id="SSF55729">
    <property type="entry name" value="Acyl-CoA N-acyltransferases (Nat)"/>
    <property type="match status" value="1"/>
</dbReference>
<evidence type="ECO:0008006" key="6">
    <source>
        <dbReference type="Google" id="ProtNLM"/>
    </source>
</evidence>
<dbReference type="Gene3D" id="3.40.630.30">
    <property type="match status" value="1"/>
</dbReference>
<dbReference type="AlphaFoldDB" id="A0A6V3M5G6"/>
<gene>
    <name evidence="2" type="ORF">LGLO00237_LOCUS14003</name>
    <name evidence="3" type="ORF">LGLO00237_LOCUS14015</name>
    <name evidence="4" type="ORF">LGLO00237_LOCUS14016</name>
    <name evidence="5" type="ORF">LGLO00237_LOCUS14023</name>
</gene>
<feature type="region of interest" description="Disordered" evidence="1">
    <location>
        <begin position="1"/>
        <end position="47"/>
    </location>
</feature>